<evidence type="ECO:0000313" key="2">
    <source>
        <dbReference type="Proteomes" id="UP000223976"/>
    </source>
</evidence>
<reference evidence="1 2" key="1">
    <citation type="submission" date="2016-02" db="EMBL/GenBank/DDBJ databases">
        <title>Complete genome sequence of a polyvalent bacteriophage, SEGD1, simultaneously inhibiting both Salmonella enterica and Escherichia coli O157:H7.</title>
        <authorList>
            <person name="Fan J."/>
            <person name="Ma J."/>
        </authorList>
    </citation>
    <scope>NUCLEOTIDE SEQUENCE [LARGE SCALE GENOMIC DNA]</scope>
</reference>
<dbReference type="Proteomes" id="UP000223976">
    <property type="component" value="Segment"/>
</dbReference>
<dbReference type="EMBL" id="KU726251">
    <property type="protein sequence ID" value="AMR59899.1"/>
    <property type="molecule type" value="Genomic_DNA"/>
</dbReference>
<proteinExistence type="predicted"/>
<evidence type="ECO:0000313" key="1">
    <source>
        <dbReference type="EMBL" id="AMR59899.1"/>
    </source>
</evidence>
<accession>A0A142IIW1</accession>
<organism evidence="1 2">
    <name type="scientific">Enterobacteria phage SEGD1</name>
    <dbReference type="NCBI Taxonomy" id="1805456"/>
    <lineage>
        <taxon>Viruses</taxon>
        <taxon>Duplodnaviria</taxon>
        <taxon>Heunggongvirae</taxon>
        <taxon>Uroviricota</taxon>
        <taxon>Caudoviricetes</taxon>
        <taxon>Chimalliviridae</taxon>
        <taxon>Seoulvirus</taxon>
        <taxon>Seoulvirus SPN3US</taxon>
    </lineage>
</organism>
<protein>
    <submittedName>
        <fullName evidence="1">Uncharacterized protein</fullName>
    </submittedName>
</protein>
<sequence>MKVVNIAIPPTLRCLTPEELKALAIYAIQGKAGKEVLAEILSERFDTKRKVNNIISGIASLDIMALYCDIKEAGVTIDYRRTYFLLTEPYRSNMAIKQM</sequence>
<name>A0A142IIW1_9CAUD</name>
<gene>
    <name evidence="1" type="ORF">SEGD1_252</name>
</gene>